<dbReference type="Pfam" id="PF14388">
    <property type="entry name" value="DUF4419"/>
    <property type="match status" value="1"/>
</dbReference>
<gene>
    <name evidence="1" type="ORF">C1645_811443</name>
</gene>
<dbReference type="Proteomes" id="UP000265703">
    <property type="component" value="Unassembled WGS sequence"/>
</dbReference>
<protein>
    <submittedName>
        <fullName evidence="1">Uncharacterized protein</fullName>
    </submittedName>
</protein>
<dbReference type="OrthoDB" id="9978173at2759"/>
<evidence type="ECO:0000313" key="2">
    <source>
        <dbReference type="Proteomes" id="UP000265703"/>
    </source>
</evidence>
<evidence type="ECO:0000313" key="1">
    <source>
        <dbReference type="EMBL" id="RIA99416.1"/>
    </source>
</evidence>
<dbReference type="PANTHER" id="PTHR31252">
    <property type="entry name" value="DUF4419 DOMAIN-CONTAINING PROTEIN"/>
    <property type="match status" value="1"/>
</dbReference>
<dbReference type="InterPro" id="IPR025533">
    <property type="entry name" value="DUF4419"/>
</dbReference>
<name>A0A397TR70_9GLOM</name>
<proteinExistence type="predicted"/>
<dbReference type="AlphaFoldDB" id="A0A397TR70"/>
<keyword evidence="2" id="KW-1185">Reference proteome</keyword>
<dbReference type="EMBL" id="QKYT01000004">
    <property type="protein sequence ID" value="RIA99416.1"/>
    <property type="molecule type" value="Genomic_DNA"/>
</dbReference>
<sequence length="288" mass="32875">MRTQILTKNTNPENNIGEHILIDGISQIFPDTKIHAILSNNKSVLKDTMTRVSHHVEKFRSCFVNHEGTKEINVEVNDILVHTNSRLEGDWPEVVNRLILKSDQAVEKIAINSLLECNFSTTSKTSLTASHIVLVKAYFSYSFLCGIPKVTLEGTLEDWTKLQKKVIQLRQLDLDMNFWLDKLEPVVRKLVKTYKGEFDEEFWAKIFHCVMFQLIDNSIKLCEIPDGRVAVPFTTDTGLHLKFVAGFFGAQQKTLDNSNEMVVSSIIGWSVMDNKTMKKVLTTKSKRN</sequence>
<reference evidence="1 2" key="1">
    <citation type="submission" date="2018-06" db="EMBL/GenBank/DDBJ databases">
        <title>Comparative genomics reveals the genomic features of Rhizophagus irregularis, R. cerebriforme, R. diaphanum and Gigaspora rosea, and their symbiotic lifestyle signature.</title>
        <authorList>
            <person name="Morin E."/>
            <person name="San Clemente H."/>
            <person name="Chen E.C.H."/>
            <person name="De La Providencia I."/>
            <person name="Hainaut M."/>
            <person name="Kuo A."/>
            <person name="Kohler A."/>
            <person name="Murat C."/>
            <person name="Tang N."/>
            <person name="Roy S."/>
            <person name="Loubradou J."/>
            <person name="Henrissat B."/>
            <person name="Grigoriev I.V."/>
            <person name="Corradi N."/>
            <person name="Roux C."/>
            <person name="Martin F.M."/>
        </authorList>
    </citation>
    <scope>NUCLEOTIDE SEQUENCE [LARGE SCALE GENOMIC DNA]</scope>
    <source>
        <strain evidence="1 2">DAOM 227022</strain>
    </source>
</reference>
<comment type="caution">
    <text evidence="1">The sequence shown here is derived from an EMBL/GenBank/DDBJ whole genome shotgun (WGS) entry which is preliminary data.</text>
</comment>
<accession>A0A397TR70</accession>
<dbReference type="PANTHER" id="PTHR31252:SF11">
    <property type="entry name" value="DUF4419 DOMAIN-CONTAINING PROTEIN"/>
    <property type="match status" value="1"/>
</dbReference>
<dbReference type="STRING" id="658196.A0A397TR70"/>
<organism evidence="1 2">
    <name type="scientific">Glomus cerebriforme</name>
    <dbReference type="NCBI Taxonomy" id="658196"/>
    <lineage>
        <taxon>Eukaryota</taxon>
        <taxon>Fungi</taxon>
        <taxon>Fungi incertae sedis</taxon>
        <taxon>Mucoromycota</taxon>
        <taxon>Glomeromycotina</taxon>
        <taxon>Glomeromycetes</taxon>
        <taxon>Glomerales</taxon>
        <taxon>Glomeraceae</taxon>
        <taxon>Glomus</taxon>
    </lineage>
</organism>